<evidence type="ECO:0000313" key="2">
    <source>
        <dbReference type="EMBL" id="KAF1968461.1"/>
    </source>
</evidence>
<feature type="compositionally biased region" description="Acidic residues" evidence="1">
    <location>
        <begin position="786"/>
        <end position="795"/>
    </location>
</feature>
<gene>
    <name evidence="2" type="ORF">BU23DRAFT_572360</name>
</gene>
<sequence>MTRTTAVRATAEGTKSSPSEVPPKSTPDKTSSKLSPKRGSKGEYVVEDSSKIPIHTIILFPADYDDPGNDNLSRPAHADNALSTHPHPKLERFPLLPAGISTELDDNAANSYFSQDHFMRVQRRLNYKQRNPDGIWKRIPNYADEDQANEELAEEPVRFLHHITVFLEILRKENHFRTIYAPDLKSALRHAQDLTKQISESYPHEVKTPVSATFSPAPRKPSKDQYERSPTTPLGTKQKMVKDKLVPRERVMILAYRNIGSRLQMDARAHELFMHENVLLYPSQWEVGWDNPKVHDLLAFDAIDEKRKGAWRPAWHSCDPWKKECEMPEDTWREQYQLLKRGHSSCANTVERFDWKDHQEPVCQTALRLWREEHIKEDLVKEKRKETRGEDELAMMAEDYILHESRFYKYIHQEYIESLYSWGELRVFVATKWDKGLRGEEQVRVPYVVDIIKTTFTHTSQKREKRAKELKATKVTELKELLKSLGENEKLGAKRPELLKRLLDAEARQAAKNFDNDPDHASDPNDPRTPIIRCTYKTDNMLVSRLDPNSEKGFDDFPDITYAAIANFALAQYRRLYRRFPNTFSSLEVGARIDLGIAPNGKTLFINEVTRWWFASWFSAYEDMPFQSRVTKAFAKSFAEVYKPEPRDYITPARQEEIDSDNDRDDDDDEDRPDKQKRKPKPSDTTAGGKNTGKRPPPDGSDDGGEPPKTKAKKGLTDDEMETILKSHARTKRITATMYKQYLEVNGEDLNGLKDKRSYVKSARARIKRIKSSREEDPAKEGDAPQAEEDEGEGE</sequence>
<evidence type="ECO:0000256" key="1">
    <source>
        <dbReference type="SAM" id="MobiDB-lite"/>
    </source>
</evidence>
<feature type="compositionally biased region" description="Basic and acidic residues" evidence="1">
    <location>
        <begin position="772"/>
        <end position="783"/>
    </location>
</feature>
<dbReference type="OrthoDB" id="4789692at2759"/>
<keyword evidence="3" id="KW-1185">Reference proteome</keyword>
<name>A0A6A5UU08_9PLEO</name>
<organism evidence="2 3">
    <name type="scientific">Bimuria novae-zelandiae CBS 107.79</name>
    <dbReference type="NCBI Taxonomy" id="1447943"/>
    <lineage>
        <taxon>Eukaryota</taxon>
        <taxon>Fungi</taxon>
        <taxon>Dikarya</taxon>
        <taxon>Ascomycota</taxon>
        <taxon>Pezizomycotina</taxon>
        <taxon>Dothideomycetes</taxon>
        <taxon>Pleosporomycetidae</taxon>
        <taxon>Pleosporales</taxon>
        <taxon>Massarineae</taxon>
        <taxon>Didymosphaeriaceae</taxon>
        <taxon>Bimuria</taxon>
    </lineage>
</organism>
<feature type="region of interest" description="Disordered" evidence="1">
    <location>
        <begin position="205"/>
        <end position="239"/>
    </location>
</feature>
<feature type="region of interest" description="Disordered" evidence="1">
    <location>
        <begin position="69"/>
        <end position="90"/>
    </location>
</feature>
<dbReference type="Proteomes" id="UP000800036">
    <property type="component" value="Unassembled WGS sequence"/>
</dbReference>
<feature type="compositionally biased region" description="Polar residues" evidence="1">
    <location>
        <begin position="1"/>
        <end position="19"/>
    </location>
</feature>
<feature type="region of interest" description="Disordered" evidence="1">
    <location>
        <begin position="1"/>
        <end position="46"/>
    </location>
</feature>
<dbReference type="AlphaFoldDB" id="A0A6A5UU08"/>
<protein>
    <submittedName>
        <fullName evidence="2">Uncharacterized protein</fullName>
    </submittedName>
</protein>
<feature type="region of interest" description="Disordered" evidence="1">
    <location>
        <begin position="760"/>
        <end position="795"/>
    </location>
</feature>
<reference evidence="2" key="1">
    <citation type="journal article" date="2020" name="Stud. Mycol.">
        <title>101 Dothideomycetes genomes: a test case for predicting lifestyles and emergence of pathogens.</title>
        <authorList>
            <person name="Haridas S."/>
            <person name="Albert R."/>
            <person name="Binder M."/>
            <person name="Bloem J."/>
            <person name="Labutti K."/>
            <person name="Salamov A."/>
            <person name="Andreopoulos B."/>
            <person name="Baker S."/>
            <person name="Barry K."/>
            <person name="Bills G."/>
            <person name="Bluhm B."/>
            <person name="Cannon C."/>
            <person name="Castanera R."/>
            <person name="Culley D."/>
            <person name="Daum C."/>
            <person name="Ezra D."/>
            <person name="Gonzalez J."/>
            <person name="Henrissat B."/>
            <person name="Kuo A."/>
            <person name="Liang C."/>
            <person name="Lipzen A."/>
            <person name="Lutzoni F."/>
            <person name="Magnuson J."/>
            <person name="Mondo S."/>
            <person name="Nolan M."/>
            <person name="Ohm R."/>
            <person name="Pangilinan J."/>
            <person name="Park H.-J."/>
            <person name="Ramirez L."/>
            <person name="Alfaro M."/>
            <person name="Sun H."/>
            <person name="Tritt A."/>
            <person name="Yoshinaga Y."/>
            <person name="Zwiers L.-H."/>
            <person name="Turgeon B."/>
            <person name="Goodwin S."/>
            <person name="Spatafora J."/>
            <person name="Crous P."/>
            <person name="Grigoriev I."/>
        </authorList>
    </citation>
    <scope>NUCLEOTIDE SEQUENCE</scope>
    <source>
        <strain evidence="2">CBS 107.79</strain>
    </source>
</reference>
<dbReference type="EMBL" id="ML976720">
    <property type="protein sequence ID" value="KAF1968461.1"/>
    <property type="molecule type" value="Genomic_DNA"/>
</dbReference>
<proteinExistence type="predicted"/>
<feature type="compositionally biased region" description="Acidic residues" evidence="1">
    <location>
        <begin position="658"/>
        <end position="671"/>
    </location>
</feature>
<accession>A0A6A5UU08</accession>
<evidence type="ECO:0000313" key="3">
    <source>
        <dbReference type="Proteomes" id="UP000800036"/>
    </source>
</evidence>
<feature type="region of interest" description="Disordered" evidence="1">
    <location>
        <begin position="646"/>
        <end position="733"/>
    </location>
</feature>